<name>A0ABW2CEI3_9ACTN</name>
<evidence type="ECO:0000313" key="2">
    <source>
        <dbReference type="Proteomes" id="UP001596380"/>
    </source>
</evidence>
<proteinExistence type="predicted"/>
<protein>
    <submittedName>
        <fullName evidence="1">XRE family transcriptional regulator</fullName>
    </submittedName>
</protein>
<dbReference type="Proteomes" id="UP001596380">
    <property type="component" value="Unassembled WGS sequence"/>
</dbReference>
<sequence length="369" mass="40183">MPITWAKAYAITYDIPRDELFPGPVGTVDQSATPDQGDDDVKRRAALQLITALGAGVTVPPGVLEELLSGIDRVLCLSSDIEEWERIAYDYGHQLYRRPFEVLIPALTADLVAVGELLKQGRPPRDQAGLLRVSAGLSGVLAETLSNMGDDRAARRTWHTARQAADASGDRMLRVWVRGRAAQNATWAGSSYGTVMTMVDEAVEIANDVPSSGLARAYAAGAYMAAFNGDQARANESLRMLKNTFERLPRTSSEPSVLEFQESQLQWNEAYVRTTFGGKKTSSAIENAEMLYPTTAMAPLTNLRLMRSMDLIRGREVREGLDLAVTSLSGRPQPVMAMRQLVSQILETLPSEARALPAARDLQVSASGT</sequence>
<keyword evidence="2" id="KW-1185">Reference proteome</keyword>
<evidence type="ECO:0000313" key="1">
    <source>
        <dbReference type="EMBL" id="MFC6878976.1"/>
    </source>
</evidence>
<dbReference type="RefSeq" id="WP_160823691.1">
    <property type="nucleotide sequence ID" value="NZ_JBHSXE010000001.1"/>
</dbReference>
<reference evidence="2" key="1">
    <citation type="journal article" date="2019" name="Int. J. Syst. Evol. Microbiol.">
        <title>The Global Catalogue of Microorganisms (GCM) 10K type strain sequencing project: providing services to taxonomists for standard genome sequencing and annotation.</title>
        <authorList>
            <consortium name="The Broad Institute Genomics Platform"/>
            <consortium name="The Broad Institute Genome Sequencing Center for Infectious Disease"/>
            <person name="Wu L."/>
            <person name="Ma J."/>
        </authorList>
    </citation>
    <scope>NUCLEOTIDE SEQUENCE [LARGE SCALE GENOMIC DNA]</scope>
    <source>
        <strain evidence="2">JCM 3369</strain>
    </source>
</reference>
<comment type="caution">
    <text evidence="1">The sequence shown here is derived from an EMBL/GenBank/DDBJ whole genome shotgun (WGS) entry which is preliminary data.</text>
</comment>
<dbReference type="EMBL" id="JBHSXS010000002">
    <property type="protein sequence ID" value="MFC6878976.1"/>
    <property type="molecule type" value="Genomic_DNA"/>
</dbReference>
<accession>A0ABW2CEI3</accession>
<gene>
    <name evidence="1" type="ORF">ACFQKB_04280</name>
</gene>
<organism evidence="1 2">
    <name type="scientific">Actinomadura yumaensis</name>
    <dbReference type="NCBI Taxonomy" id="111807"/>
    <lineage>
        <taxon>Bacteria</taxon>
        <taxon>Bacillati</taxon>
        <taxon>Actinomycetota</taxon>
        <taxon>Actinomycetes</taxon>
        <taxon>Streptosporangiales</taxon>
        <taxon>Thermomonosporaceae</taxon>
        <taxon>Actinomadura</taxon>
    </lineage>
</organism>